<dbReference type="PIRSF" id="PIRSF017393">
    <property type="entry name" value="MTase_SAV2177"/>
    <property type="match status" value="1"/>
</dbReference>
<proteinExistence type="predicted"/>
<dbReference type="Proteomes" id="UP000604117">
    <property type="component" value="Unassembled WGS sequence"/>
</dbReference>
<comment type="caution">
    <text evidence="1">The sequence shown here is derived from an EMBL/GenBank/DDBJ whole genome shotgun (WGS) entry which is preliminary data.</text>
</comment>
<sequence length="272" mass="29567">MDVDSDRSRKPATAARIYDFFLGGVHNFPADREAAAQVAAMMPTAPAMAKANRAFLRRGVRYLAASGVRQFLDLGSGMPTQGGVHQVAQEVRPDARVVYVDIDPIAVSESLEIIDGNDRATAINGDMRQPRAVLDHPQVRKMLDFDEPVALLLCAVLHFVPDDDQAYGLVEEFRAALAPGSHLLLSHGANEGAEVTVSSTQHDEVQSVYDRRTATPAGGRTRDGVARFFGDATLVDPGIVWVPQWRPEPDDPTDFADDPRLSCIWAGIGRLP</sequence>
<evidence type="ECO:0008006" key="3">
    <source>
        <dbReference type="Google" id="ProtNLM"/>
    </source>
</evidence>
<keyword evidence="2" id="KW-1185">Reference proteome</keyword>
<dbReference type="Pfam" id="PF04672">
    <property type="entry name" value="Methyltransf_19"/>
    <property type="match status" value="1"/>
</dbReference>
<dbReference type="InterPro" id="IPR029063">
    <property type="entry name" value="SAM-dependent_MTases_sf"/>
</dbReference>
<protein>
    <recommendedName>
        <fullName evidence="3">S-adenosyl methyltransferase</fullName>
    </recommendedName>
</protein>
<name>A0ABQ4CYD4_9ACTN</name>
<dbReference type="EMBL" id="BONE01000057">
    <property type="protein sequence ID" value="GIF76266.1"/>
    <property type="molecule type" value="Genomic_DNA"/>
</dbReference>
<dbReference type="CDD" id="cd02440">
    <property type="entry name" value="AdoMet_MTases"/>
    <property type="match status" value="1"/>
</dbReference>
<dbReference type="SUPFAM" id="SSF53335">
    <property type="entry name" value="S-adenosyl-L-methionine-dependent methyltransferases"/>
    <property type="match status" value="1"/>
</dbReference>
<reference evidence="1 2" key="1">
    <citation type="submission" date="2021-01" db="EMBL/GenBank/DDBJ databases">
        <title>Whole genome shotgun sequence of Asanoa siamensis NBRC 107932.</title>
        <authorList>
            <person name="Komaki H."/>
            <person name="Tamura T."/>
        </authorList>
    </citation>
    <scope>NUCLEOTIDE SEQUENCE [LARGE SCALE GENOMIC DNA]</scope>
    <source>
        <strain evidence="1 2">NBRC 107932</strain>
    </source>
</reference>
<organism evidence="1 2">
    <name type="scientific">Asanoa siamensis</name>
    <dbReference type="NCBI Taxonomy" id="926357"/>
    <lineage>
        <taxon>Bacteria</taxon>
        <taxon>Bacillati</taxon>
        <taxon>Actinomycetota</taxon>
        <taxon>Actinomycetes</taxon>
        <taxon>Micromonosporales</taxon>
        <taxon>Micromonosporaceae</taxon>
        <taxon>Asanoa</taxon>
    </lineage>
</organism>
<gene>
    <name evidence="1" type="ORF">Asi02nite_57840</name>
</gene>
<dbReference type="RefSeq" id="WP_203717147.1">
    <property type="nucleotide sequence ID" value="NZ_BONE01000057.1"/>
</dbReference>
<dbReference type="InterPro" id="IPR006764">
    <property type="entry name" value="SAM_dep_MeTrfase_SAV2177_type"/>
</dbReference>
<accession>A0ABQ4CYD4</accession>
<evidence type="ECO:0000313" key="1">
    <source>
        <dbReference type="EMBL" id="GIF76266.1"/>
    </source>
</evidence>
<dbReference type="Gene3D" id="3.40.50.150">
    <property type="entry name" value="Vaccinia Virus protein VP39"/>
    <property type="match status" value="1"/>
</dbReference>
<evidence type="ECO:0000313" key="2">
    <source>
        <dbReference type="Proteomes" id="UP000604117"/>
    </source>
</evidence>